<dbReference type="Gene3D" id="3.30.379.10">
    <property type="entry name" value="Chitobiase/beta-hexosaminidase domain 2-like"/>
    <property type="match status" value="1"/>
</dbReference>
<dbReference type="InterPro" id="IPR017853">
    <property type="entry name" value="GH"/>
</dbReference>
<dbReference type="CDD" id="cd06568">
    <property type="entry name" value="GH20_SpHex_like"/>
    <property type="match status" value="1"/>
</dbReference>
<feature type="signal peptide" evidence="7">
    <location>
        <begin position="1"/>
        <end position="19"/>
    </location>
</feature>
<dbReference type="Proteomes" id="UP000242444">
    <property type="component" value="Unassembled WGS sequence"/>
</dbReference>
<keyword evidence="7" id="KW-0732">Signal</keyword>
<dbReference type="PANTHER" id="PTHR22600:SF57">
    <property type="entry name" value="BETA-N-ACETYLHEXOSAMINIDASE"/>
    <property type="match status" value="1"/>
</dbReference>
<dbReference type="InterPro" id="IPR029018">
    <property type="entry name" value="Hex-like_dom2"/>
</dbReference>
<dbReference type="SUPFAM" id="SSF55545">
    <property type="entry name" value="beta-N-acetylhexosaminidase-like domain"/>
    <property type="match status" value="1"/>
</dbReference>
<gene>
    <name evidence="10" type="ORF">CFN78_08105</name>
</gene>
<name>A0A263D4T8_9PSEU</name>
<dbReference type="AlphaFoldDB" id="A0A263D4T8"/>
<feature type="active site" description="Proton donor" evidence="6">
    <location>
        <position position="327"/>
    </location>
</feature>
<evidence type="ECO:0000259" key="9">
    <source>
        <dbReference type="Pfam" id="PF02838"/>
    </source>
</evidence>
<dbReference type="GO" id="GO:0004563">
    <property type="term" value="F:beta-N-acetylhexosaminidase activity"/>
    <property type="evidence" value="ECO:0007669"/>
    <property type="project" value="UniProtKB-EC"/>
</dbReference>
<organism evidence="10 11">
    <name type="scientific">Amycolatopsis antarctica</name>
    <dbReference type="NCBI Taxonomy" id="1854586"/>
    <lineage>
        <taxon>Bacteria</taxon>
        <taxon>Bacillati</taxon>
        <taxon>Actinomycetota</taxon>
        <taxon>Actinomycetes</taxon>
        <taxon>Pseudonocardiales</taxon>
        <taxon>Pseudonocardiaceae</taxon>
        <taxon>Amycolatopsis</taxon>
    </lineage>
</organism>
<feature type="domain" description="Beta-hexosaminidase bacterial type N-terminal" evidence="9">
    <location>
        <begin position="33"/>
        <end position="161"/>
    </location>
</feature>
<dbReference type="PANTHER" id="PTHR22600">
    <property type="entry name" value="BETA-HEXOSAMINIDASE"/>
    <property type="match status" value="1"/>
</dbReference>
<dbReference type="GO" id="GO:0030203">
    <property type="term" value="P:glycosaminoglycan metabolic process"/>
    <property type="evidence" value="ECO:0007669"/>
    <property type="project" value="TreeGrafter"/>
</dbReference>
<comment type="catalytic activity">
    <reaction evidence="1">
        <text>Hydrolysis of terminal non-reducing N-acetyl-D-hexosamine residues in N-acetyl-beta-D-hexosaminides.</text>
        <dbReference type="EC" id="3.2.1.52"/>
    </reaction>
</comment>
<evidence type="ECO:0000256" key="3">
    <source>
        <dbReference type="ARBA" id="ARBA00012663"/>
    </source>
</evidence>
<keyword evidence="11" id="KW-1185">Reference proteome</keyword>
<dbReference type="Pfam" id="PF00728">
    <property type="entry name" value="Glyco_hydro_20"/>
    <property type="match status" value="1"/>
</dbReference>
<feature type="domain" description="Glycoside hydrolase family 20 catalytic" evidence="8">
    <location>
        <begin position="164"/>
        <end position="479"/>
    </location>
</feature>
<evidence type="ECO:0000256" key="6">
    <source>
        <dbReference type="PIRSR" id="PIRSR625705-1"/>
    </source>
</evidence>
<evidence type="ECO:0000256" key="7">
    <source>
        <dbReference type="SAM" id="SignalP"/>
    </source>
</evidence>
<evidence type="ECO:0000256" key="2">
    <source>
        <dbReference type="ARBA" id="ARBA00006285"/>
    </source>
</evidence>
<proteinExistence type="inferred from homology"/>
<dbReference type="InterPro" id="IPR015883">
    <property type="entry name" value="Glyco_hydro_20_cat"/>
</dbReference>
<dbReference type="OrthoDB" id="9763537at2"/>
<dbReference type="Gene3D" id="3.20.20.80">
    <property type="entry name" value="Glycosidases"/>
    <property type="match status" value="1"/>
</dbReference>
<dbReference type="InterPro" id="IPR015882">
    <property type="entry name" value="HEX_bac_N"/>
</dbReference>
<evidence type="ECO:0000313" key="10">
    <source>
        <dbReference type="EMBL" id="OZM73502.1"/>
    </source>
</evidence>
<dbReference type="PRINTS" id="PR00738">
    <property type="entry name" value="GLHYDRLASE20"/>
</dbReference>
<accession>A0A263D4T8</accession>
<evidence type="ECO:0000256" key="5">
    <source>
        <dbReference type="ARBA" id="ARBA00023295"/>
    </source>
</evidence>
<dbReference type="Pfam" id="PF02838">
    <property type="entry name" value="Glyco_hydro_20b"/>
    <property type="match status" value="1"/>
</dbReference>
<dbReference type="EMBL" id="NKYE01000004">
    <property type="protein sequence ID" value="OZM73502.1"/>
    <property type="molecule type" value="Genomic_DNA"/>
</dbReference>
<dbReference type="EC" id="3.2.1.52" evidence="3"/>
<reference evidence="10 11" key="1">
    <citation type="submission" date="2017-07" db="EMBL/GenBank/DDBJ databases">
        <title>Amycolatopsis antarcticus sp. nov., isolated from the surface of an Antarcticus brown macroalga.</title>
        <authorList>
            <person name="Wang J."/>
            <person name="Leiva S."/>
            <person name="Huang J."/>
            <person name="Huang Y."/>
        </authorList>
    </citation>
    <scope>NUCLEOTIDE SEQUENCE [LARGE SCALE GENOMIC DNA]</scope>
    <source>
        <strain evidence="10 11">AU-G6</strain>
    </source>
</reference>
<dbReference type="InParanoid" id="A0A263D4T8"/>
<dbReference type="GO" id="GO:0016020">
    <property type="term" value="C:membrane"/>
    <property type="evidence" value="ECO:0007669"/>
    <property type="project" value="TreeGrafter"/>
</dbReference>
<dbReference type="InterPro" id="IPR025705">
    <property type="entry name" value="Beta_hexosaminidase_sua/sub"/>
</dbReference>
<comment type="caution">
    <text evidence="10">The sequence shown here is derived from an EMBL/GenBank/DDBJ whole genome shotgun (WGS) entry which is preliminary data.</text>
</comment>
<keyword evidence="4" id="KW-0378">Hydrolase</keyword>
<sequence length="516" mass="55664">MVTAFALCLPLAGIGGATASAESPAAVAQLGDVVPVPVEVTPDPAGDFTLTPGTAIHTQPGSEEAAQVGEYLAGFLPKSRIDAGGHGRNPKISLLLESADERVGEQGYQLDVAKSGVTIRANTADGLFSGVQTLRQYLPTDVAARQGEQVATIPGGSVVDHPRYGYRSAMLDVARHFHPVDEVKRYIDNIAQYKINTLHLHLADDQGWRLEIKKWPRLTEYGGSTEVGGGEGGFYTQEQFSDLVAYAASRHITIVPEIDMPGHTNAALASYAELNCDGVAPPLYTGIEVGFSSLCVDKDITYQFVDDVLGELAAITPGEYLHIGGDEAHATTEEDYRTFMGKVLPLVEKHGKKVTGWHEIAQADLPASAVPQYWGTEGEDADLAEKVAAGTKVLVSPANKTYLDMKYDENTPVGLSWAGLIEVQTAYDWDPATAVAGVGEESITGVEAPMWTETIETREHIDLMSFPRLPAIAEIGWSQQADRNWDTFRTRLAMQGPRLEAQGIGFYRSPQVEWPG</sequence>
<evidence type="ECO:0000256" key="1">
    <source>
        <dbReference type="ARBA" id="ARBA00001231"/>
    </source>
</evidence>
<keyword evidence="5" id="KW-0326">Glycosidase</keyword>
<feature type="chain" id="PRO_5039386097" description="beta-N-acetylhexosaminidase" evidence="7">
    <location>
        <begin position="20"/>
        <end position="516"/>
    </location>
</feature>
<dbReference type="SUPFAM" id="SSF51445">
    <property type="entry name" value="(Trans)glycosidases"/>
    <property type="match status" value="1"/>
</dbReference>
<evidence type="ECO:0000259" key="8">
    <source>
        <dbReference type="Pfam" id="PF00728"/>
    </source>
</evidence>
<comment type="similarity">
    <text evidence="2">Belongs to the glycosyl hydrolase 20 family.</text>
</comment>
<dbReference type="GO" id="GO:0005975">
    <property type="term" value="P:carbohydrate metabolic process"/>
    <property type="evidence" value="ECO:0007669"/>
    <property type="project" value="InterPro"/>
</dbReference>
<evidence type="ECO:0000313" key="11">
    <source>
        <dbReference type="Proteomes" id="UP000242444"/>
    </source>
</evidence>
<evidence type="ECO:0000256" key="4">
    <source>
        <dbReference type="ARBA" id="ARBA00022801"/>
    </source>
</evidence>
<protein>
    <recommendedName>
        <fullName evidence="3">beta-N-acetylhexosaminidase</fullName>
        <ecNumber evidence="3">3.2.1.52</ecNumber>
    </recommendedName>
</protein>